<comment type="caution">
    <text evidence="1">The sequence shown here is derived from an EMBL/GenBank/DDBJ whole genome shotgun (WGS) entry which is preliminary data.</text>
</comment>
<reference evidence="1 2" key="1">
    <citation type="journal article" date="2024" name="Plant J.">
        <title>Genome sequences and population genomics reveal climatic adaptation and genomic divergence between two closely related sweetgum species.</title>
        <authorList>
            <person name="Xu W.Q."/>
            <person name="Ren C.Q."/>
            <person name="Zhang X.Y."/>
            <person name="Comes H.P."/>
            <person name="Liu X.H."/>
            <person name="Li Y.G."/>
            <person name="Kettle C.J."/>
            <person name="Jalonen R."/>
            <person name="Gaisberger H."/>
            <person name="Ma Y.Z."/>
            <person name="Qiu Y.X."/>
        </authorList>
    </citation>
    <scope>NUCLEOTIDE SEQUENCE [LARGE SCALE GENOMIC DNA]</scope>
    <source>
        <strain evidence="1">Hangzhou</strain>
    </source>
</reference>
<protein>
    <submittedName>
        <fullName evidence="1">Uncharacterized protein</fullName>
    </submittedName>
</protein>
<dbReference type="Proteomes" id="UP001415857">
    <property type="component" value="Unassembled WGS sequence"/>
</dbReference>
<evidence type="ECO:0000313" key="1">
    <source>
        <dbReference type="EMBL" id="KAK9268165.1"/>
    </source>
</evidence>
<proteinExistence type="predicted"/>
<organism evidence="1 2">
    <name type="scientific">Liquidambar formosana</name>
    <name type="common">Formosan gum</name>
    <dbReference type="NCBI Taxonomy" id="63359"/>
    <lineage>
        <taxon>Eukaryota</taxon>
        <taxon>Viridiplantae</taxon>
        <taxon>Streptophyta</taxon>
        <taxon>Embryophyta</taxon>
        <taxon>Tracheophyta</taxon>
        <taxon>Spermatophyta</taxon>
        <taxon>Magnoliopsida</taxon>
        <taxon>eudicotyledons</taxon>
        <taxon>Gunneridae</taxon>
        <taxon>Pentapetalae</taxon>
        <taxon>Saxifragales</taxon>
        <taxon>Altingiaceae</taxon>
        <taxon>Liquidambar</taxon>
    </lineage>
</organism>
<accession>A0AAP0N800</accession>
<name>A0AAP0N800_LIQFO</name>
<sequence length="84" mass="9151">MAHIIPTDPFWMVVLEQLTSSPLNNMVFMIYYGVVVEVLAGCGMGKSSVCATAVPGHIPQRCCMRLGNISESTSKVYGIDQRLS</sequence>
<dbReference type="EMBL" id="JBBPBK010000016">
    <property type="protein sequence ID" value="KAK9268165.1"/>
    <property type="molecule type" value="Genomic_DNA"/>
</dbReference>
<gene>
    <name evidence="1" type="ORF">L1049_010607</name>
</gene>
<keyword evidence="2" id="KW-1185">Reference proteome</keyword>
<dbReference type="AlphaFoldDB" id="A0AAP0N800"/>
<evidence type="ECO:0000313" key="2">
    <source>
        <dbReference type="Proteomes" id="UP001415857"/>
    </source>
</evidence>